<feature type="non-terminal residue" evidence="2">
    <location>
        <position position="1"/>
    </location>
</feature>
<feature type="compositionally biased region" description="Basic residues" evidence="1">
    <location>
        <begin position="156"/>
        <end position="172"/>
    </location>
</feature>
<name>A0A0A1XS19_ZEUCU</name>
<feature type="region of interest" description="Disordered" evidence="1">
    <location>
        <begin position="68"/>
        <end position="172"/>
    </location>
</feature>
<reference evidence="2" key="2">
    <citation type="journal article" date="2015" name="Gigascience">
        <title>Reconstructing a comprehensive transcriptome assembly of a white-pupal translocated strain of the pest fruit fly Bactrocera cucurbitae.</title>
        <authorList>
            <person name="Sim S.B."/>
            <person name="Calla B."/>
            <person name="Hall B."/>
            <person name="DeRego T."/>
            <person name="Geib S.M."/>
        </authorList>
    </citation>
    <scope>NUCLEOTIDE SEQUENCE</scope>
</reference>
<protein>
    <submittedName>
        <fullName evidence="2">Uncharacterized protein</fullName>
    </submittedName>
</protein>
<dbReference type="AlphaFoldDB" id="A0A0A1XS19"/>
<accession>A0A0A1XS19</accession>
<reference evidence="2" key="1">
    <citation type="submission" date="2014-11" db="EMBL/GenBank/DDBJ databases">
        <authorList>
            <person name="Geib S."/>
        </authorList>
    </citation>
    <scope>NUCLEOTIDE SEQUENCE</scope>
</reference>
<sequence length="172" mass="18698">LLASEMPRVHGLFGLINHAGEGVTNLLRGTAGVIDAVLKKPNRRRPSNLLYKPQLTLLNLYSMEIGDESGESLTSEKSSRKHKEKSSSTANNKSKSGDNKNSGEKNSSIDISIEDKEKRASTKDNKSASGDNKNSGAKDSSTDTTDENKVKSSSTNKKKISSKKCKCKRKNK</sequence>
<proteinExistence type="predicted"/>
<gene>
    <name evidence="2" type="ORF">g.8073</name>
</gene>
<organism evidence="2">
    <name type="scientific">Zeugodacus cucurbitae</name>
    <name type="common">Melon fruit fly</name>
    <name type="synonym">Bactrocera cucurbitae</name>
    <dbReference type="NCBI Taxonomy" id="28588"/>
    <lineage>
        <taxon>Eukaryota</taxon>
        <taxon>Metazoa</taxon>
        <taxon>Ecdysozoa</taxon>
        <taxon>Arthropoda</taxon>
        <taxon>Hexapoda</taxon>
        <taxon>Insecta</taxon>
        <taxon>Pterygota</taxon>
        <taxon>Neoptera</taxon>
        <taxon>Endopterygota</taxon>
        <taxon>Diptera</taxon>
        <taxon>Brachycera</taxon>
        <taxon>Muscomorpha</taxon>
        <taxon>Tephritoidea</taxon>
        <taxon>Tephritidae</taxon>
        <taxon>Zeugodacus</taxon>
        <taxon>Zeugodacus</taxon>
    </lineage>
</organism>
<dbReference type="EMBL" id="GBXI01000173">
    <property type="protein sequence ID" value="JAD14119.1"/>
    <property type="molecule type" value="Transcribed_RNA"/>
</dbReference>
<feature type="compositionally biased region" description="Polar residues" evidence="1">
    <location>
        <begin position="127"/>
        <end position="143"/>
    </location>
</feature>
<evidence type="ECO:0000313" key="2">
    <source>
        <dbReference type="EMBL" id="JAD14119.1"/>
    </source>
</evidence>
<evidence type="ECO:0000256" key="1">
    <source>
        <dbReference type="SAM" id="MobiDB-lite"/>
    </source>
</evidence>
<feature type="compositionally biased region" description="Basic and acidic residues" evidence="1">
    <location>
        <begin position="113"/>
        <end position="126"/>
    </location>
</feature>